<feature type="domain" description="NlpC/P60" evidence="5">
    <location>
        <begin position="13"/>
        <end position="129"/>
    </location>
</feature>
<dbReference type="SUPFAM" id="SSF54001">
    <property type="entry name" value="Cysteine proteinases"/>
    <property type="match status" value="1"/>
</dbReference>
<dbReference type="EMBL" id="MLCF01000151">
    <property type="protein sequence ID" value="OIV35462.1"/>
    <property type="molecule type" value="Genomic_DNA"/>
</dbReference>
<gene>
    <name evidence="6" type="ORF">BIV57_21480</name>
</gene>
<name>A0A1J7BA27_9ACTN</name>
<dbReference type="GO" id="GO:0006508">
    <property type="term" value="P:proteolysis"/>
    <property type="evidence" value="ECO:0007669"/>
    <property type="project" value="UniProtKB-KW"/>
</dbReference>
<evidence type="ECO:0000256" key="1">
    <source>
        <dbReference type="ARBA" id="ARBA00007074"/>
    </source>
</evidence>
<keyword evidence="2" id="KW-0645">Protease</keyword>
<comment type="caution">
    <text evidence="6">The sequence shown here is derived from an EMBL/GenBank/DDBJ whole genome shotgun (WGS) entry which is preliminary data.</text>
</comment>
<keyword evidence="7" id="KW-1185">Reference proteome</keyword>
<dbReference type="InterPro" id="IPR000064">
    <property type="entry name" value="NLP_P60_dom"/>
</dbReference>
<dbReference type="PANTHER" id="PTHR47359:SF3">
    <property type="entry name" value="NLP_P60 DOMAIN-CONTAINING PROTEIN-RELATED"/>
    <property type="match status" value="1"/>
</dbReference>
<dbReference type="STRING" id="1428644.BIV57_21480"/>
<evidence type="ECO:0000256" key="4">
    <source>
        <dbReference type="ARBA" id="ARBA00022807"/>
    </source>
</evidence>
<dbReference type="PANTHER" id="PTHR47359">
    <property type="entry name" value="PEPTIDOGLYCAN DL-ENDOPEPTIDASE CWLO"/>
    <property type="match status" value="1"/>
</dbReference>
<dbReference type="GO" id="GO:0008234">
    <property type="term" value="F:cysteine-type peptidase activity"/>
    <property type="evidence" value="ECO:0007669"/>
    <property type="project" value="UniProtKB-KW"/>
</dbReference>
<evidence type="ECO:0000256" key="2">
    <source>
        <dbReference type="ARBA" id="ARBA00022670"/>
    </source>
</evidence>
<dbReference type="InterPro" id="IPR051794">
    <property type="entry name" value="PG_Endopeptidase_C40"/>
</dbReference>
<sequence length="129" mass="13784">MALLPAPAASAAPAVESRALAIAESKRGDPYRYGAAGPSAFDCSGLVSYSYHRAGHSLPRTAAGQYRATHHISGSHREVGDLVFFHSGGSVYHVGIYVGGGRILHAPYPGRRVGTERLWTSAVWYGRIY</sequence>
<evidence type="ECO:0000259" key="5">
    <source>
        <dbReference type="PROSITE" id="PS51935"/>
    </source>
</evidence>
<reference evidence="6 7" key="1">
    <citation type="submission" date="2016-10" db="EMBL/GenBank/DDBJ databases">
        <title>Genome sequence of Streptomyces gilvigriseus MUSC 26.</title>
        <authorList>
            <person name="Lee L.-H."/>
            <person name="Ser H.-L."/>
        </authorList>
    </citation>
    <scope>NUCLEOTIDE SEQUENCE [LARGE SCALE GENOMIC DNA]</scope>
    <source>
        <strain evidence="6 7">MUSC 26</strain>
    </source>
</reference>
<keyword evidence="3 6" id="KW-0378">Hydrolase</keyword>
<dbReference type="Gene3D" id="3.90.1720.10">
    <property type="entry name" value="endopeptidase domain like (from Nostoc punctiforme)"/>
    <property type="match status" value="1"/>
</dbReference>
<evidence type="ECO:0000256" key="3">
    <source>
        <dbReference type="ARBA" id="ARBA00022801"/>
    </source>
</evidence>
<organism evidence="6 7">
    <name type="scientific">Mangrovactinospora gilvigrisea</name>
    <dbReference type="NCBI Taxonomy" id="1428644"/>
    <lineage>
        <taxon>Bacteria</taxon>
        <taxon>Bacillati</taxon>
        <taxon>Actinomycetota</taxon>
        <taxon>Actinomycetes</taxon>
        <taxon>Kitasatosporales</taxon>
        <taxon>Streptomycetaceae</taxon>
        <taxon>Mangrovactinospora</taxon>
    </lineage>
</organism>
<dbReference type="AlphaFoldDB" id="A0A1J7BA27"/>
<dbReference type="PROSITE" id="PS51935">
    <property type="entry name" value="NLPC_P60"/>
    <property type="match status" value="1"/>
</dbReference>
<keyword evidence="4" id="KW-0788">Thiol protease</keyword>
<dbReference type="Pfam" id="PF00877">
    <property type="entry name" value="NLPC_P60"/>
    <property type="match status" value="1"/>
</dbReference>
<dbReference type="Proteomes" id="UP000243342">
    <property type="component" value="Unassembled WGS sequence"/>
</dbReference>
<accession>A0A1J7BA27</accession>
<comment type="similarity">
    <text evidence="1">Belongs to the peptidase C40 family.</text>
</comment>
<proteinExistence type="inferred from homology"/>
<evidence type="ECO:0000313" key="7">
    <source>
        <dbReference type="Proteomes" id="UP000243342"/>
    </source>
</evidence>
<dbReference type="InterPro" id="IPR038765">
    <property type="entry name" value="Papain-like_cys_pep_sf"/>
</dbReference>
<evidence type="ECO:0000313" key="6">
    <source>
        <dbReference type="EMBL" id="OIV35462.1"/>
    </source>
</evidence>
<protein>
    <submittedName>
        <fullName evidence="6">Glycoside hydrolase</fullName>
    </submittedName>
</protein>